<dbReference type="EMBL" id="QWIV01000005">
    <property type="protein sequence ID" value="RMZ60957.1"/>
    <property type="molecule type" value="Genomic_DNA"/>
</dbReference>
<gene>
    <name evidence="8" type="ORF">D1632_03015</name>
</gene>
<reference evidence="8 9" key="1">
    <citation type="submission" date="2018-08" db="EMBL/GenBank/DDBJ databases">
        <title>Chryseobacterium nematophagum: a novel matrix digesting pathogen of nematodes.</title>
        <authorList>
            <person name="Page A."/>
            <person name="Roberts M."/>
            <person name="Felix M.-A."/>
            <person name="Weir W."/>
        </authorList>
    </citation>
    <scope>NUCLEOTIDE SEQUENCE [LARGE SCALE GENOMIC DNA]</scope>
    <source>
        <strain evidence="8 9">JUb275</strain>
    </source>
</reference>
<evidence type="ECO:0000256" key="1">
    <source>
        <dbReference type="ARBA" id="ARBA00010982"/>
    </source>
</evidence>
<dbReference type="InterPro" id="IPR002155">
    <property type="entry name" value="Thiolase"/>
</dbReference>
<keyword evidence="3 5" id="KW-0012">Acyltransferase</keyword>
<feature type="domain" description="Thiolase N-terminal" evidence="6">
    <location>
        <begin position="6"/>
        <end position="273"/>
    </location>
</feature>
<proteinExistence type="inferred from homology"/>
<name>A0A3M7LEI5_9FLAO</name>
<dbReference type="Pfam" id="PF02803">
    <property type="entry name" value="Thiolase_C"/>
    <property type="match status" value="1"/>
</dbReference>
<evidence type="ECO:0000259" key="7">
    <source>
        <dbReference type="Pfam" id="PF02803"/>
    </source>
</evidence>
<dbReference type="CDD" id="cd00751">
    <property type="entry name" value="thiolase"/>
    <property type="match status" value="1"/>
</dbReference>
<keyword evidence="2 5" id="KW-0808">Transferase</keyword>
<dbReference type="SUPFAM" id="SSF53901">
    <property type="entry name" value="Thiolase-like"/>
    <property type="match status" value="2"/>
</dbReference>
<dbReference type="InterPro" id="IPR020617">
    <property type="entry name" value="Thiolase_C"/>
</dbReference>
<evidence type="ECO:0000256" key="3">
    <source>
        <dbReference type="ARBA" id="ARBA00023315"/>
    </source>
</evidence>
<evidence type="ECO:0000256" key="5">
    <source>
        <dbReference type="RuleBase" id="RU003557"/>
    </source>
</evidence>
<dbReference type="RefSeq" id="WP_122545763.1">
    <property type="nucleotide sequence ID" value="NZ_QWIV01000005.1"/>
</dbReference>
<sequence length="422" mass="45867">METKKVAIVGYNRIPFARINTAYSDKGNQDLLVSTLNGLIKRYNLTGKLLGEVAGGAVIKHISESNLVRESVMETSLDPATPACDLQQACDTGIEAAIYIGNKIALGQIESGIACGVEAMSNIPFESSPRLRKALLKANKEKSVFGKLKQLLAPKLKDWMPIPYPGQEPKTGLVMGGHTEITAKYYQISREEQDALALKSHQNMTKAYDEGFFTDMITPAFGLNTDNNLRRDTSLEKLAQLKPAFDKQNGTLTAGNSTPFTDGASSILLASEEWAKENNLPILAYITFSEVAGIEYVENKQNLLLAPVFAADRMLKKAGMSLEDFDYYEIHEAFAAQVLATLKIWENDDLAKKFGIEKALGKIDRNKLNVKGGSLAVAHPFAATGGRIIGTLAKLLNEKGSGKGFISICAARGQGVTMILEK</sequence>
<dbReference type="Pfam" id="PF00108">
    <property type="entry name" value="Thiolase_N"/>
    <property type="match status" value="1"/>
</dbReference>
<feature type="domain" description="Thiolase C-terminal" evidence="7">
    <location>
        <begin position="299"/>
        <end position="422"/>
    </location>
</feature>
<evidence type="ECO:0000256" key="2">
    <source>
        <dbReference type="ARBA" id="ARBA00022679"/>
    </source>
</evidence>
<evidence type="ECO:0000259" key="6">
    <source>
        <dbReference type="Pfam" id="PF00108"/>
    </source>
</evidence>
<dbReference type="GO" id="GO:0003985">
    <property type="term" value="F:acetyl-CoA C-acetyltransferase activity"/>
    <property type="evidence" value="ECO:0007669"/>
    <property type="project" value="UniProtKB-EC"/>
</dbReference>
<evidence type="ECO:0000313" key="9">
    <source>
        <dbReference type="Proteomes" id="UP000267524"/>
    </source>
</evidence>
<feature type="active site" description="Proton acceptor" evidence="4">
    <location>
        <position position="409"/>
    </location>
</feature>
<keyword evidence="9" id="KW-1185">Reference proteome</keyword>
<accession>A0A3M7LEI5</accession>
<comment type="caution">
    <text evidence="8">The sequence shown here is derived from an EMBL/GenBank/DDBJ whole genome shotgun (WGS) entry which is preliminary data.</text>
</comment>
<dbReference type="AlphaFoldDB" id="A0A3M7LEI5"/>
<dbReference type="InterPro" id="IPR050521">
    <property type="entry name" value="3-ketoacyl-CoA_Thiolase"/>
</dbReference>
<dbReference type="GO" id="GO:0005829">
    <property type="term" value="C:cytosol"/>
    <property type="evidence" value="ECO:0007669"/>
    <property type="project" value="TreeGrafter"/>
</dbReference>
<organism evidence="8 9">
    <name type="scientific">Chryseobacterium nematophagum</name>
    <dbReference type="NCBI Taxonomy" id="2305228"/>
    <lineage>
        <taxon>Bacteria</taxon>
        <taxon>Pseudomonadati</taxon>
        <taxon>Bacteroidota</taxon>
        <taxon>Flavobacteriia</taxon>
        <taxon>Flavobacteriales</taxon>
        <taxon>Weeksellaceae</taxon>
        <taxon>Chryseobacterium group</taxon>
        <taxon>Chryseobacterium</taxon>
    </lineage>
</organism>
<dbReference type="Gene3D" id="3.40.47.10">
    <property type="match status" value="1"/>
</dbReference>
<dbReference type="NCBIfam" id="TIGR01930">
    <property type="entry name" value="AcCoA-C-Actrans"/>
    <property type="match status" value="1"/>
</dbReference>
<feature type="active site" description="Acyl-thioester intermediate" evidence="4">
    <location>
        <position position="90"/>
    </location>
</feature>
<evidence type="ECO:0000256" key="4">
    <source>
        <dbReference type="PIRSR" id="PIRSR000429-1"/>
    </source>
</evidence>
<dbReference type="PANTHER" id="PTHR42689:SF1">
    <property type="entry name" value="ACETYL-COA ACYLTRANSFERASE FADA2 (3-KETOACYL-COA THIOLASE) (BETA-KETOTHIOLASE)-RELATED"/>
    <property type="match status" value="1"/>
</dbReference>
<protein>
    <submittedName>
        <fullName evidence="8">Acetyl-CoA C-acetyltransferase</fullName>
        <ecNumber evidence="8">2.3.1.9</ecNumber>
    </submittedName>
</protein>
<evidence type="ECO:0000313" key="8">
    <source>
        <dbReference type="EMBL" id="RMZ60957.1"/>
    </source>
</evidence>
<dbReference type="InterPro" id="IPR016039">
    <property type="entry name" value="Thiolase-like"/>
</dbReference>
<dbReference type="Proteomes" id="UP000267524">
    <property type="component" value="Unassembled WGS sequence"/>
</dbReference>
<dbReference type="NCBIfam" id="NF006740">
    <property type="entry name" value="PRK09268.1"/>
    <property type="match status" value="1"/>
</dbReference>
<comment type="similarity">
    <text evidence="1 5">Belongs to the thiolase-like superfamily. Thiolase family.</text>
</comment>
<dbReference type="InterPro" id="IPR020616">
    <property type="entry name" value="Thiolase_N"/>
</dbReference>
<dbReference type="EC" id="2.3.1.9" evidence="8"/>
<dbReference type="PIRSF" id="PIRSF000429">
    <property type="entry name" value="Ac-CoA_Ac_transf"/>
    <property type="match status" value="1"/>
</dbReference>
<dbReference type="PANTHER" id="PTHR42689">
    <property type="entry name" value="ACETYL-COA ACYLTRANSFERASE FADA2 (3-KETOACYL-COA THIOLASE) (BETA-KETOTHIOLASE)-RELATED"/>
    <property type="match status" value="1"/>
</dbReference>
<feature type="active site" description="Proton acceptor" evidence="4">
    <location>
        <position position="379"/>
    </location>
</feature>